<reference evidence="1" key="1">
    <citation type="submission" date="2023-10" db="EMBL/GenBank/DDBJ databases">
        <title>Genome assembly of Pristionchus species.</title>
        <authorList>
            <person name="Yoshida K."/>
            <person name="Sommer R.J."/>
        </authorList>
    </citation>
    <scope>NUCLEOTIDE SEQUENCE</scope>
    <source>
        <strain evidence="1">RS0144</strain>
    </source>
</reference>
<gene>
    <name evidence="1" type="ORF">PENTCL1PPCAC_15227</name>
</gene>
<dbReference type="EMBL" id="BTSX01000004">
    <property type="protein sequence ID" value="GMS93052.1"/>
    <property type="molecule type" value="Genomic_DNA"/>
</dbReference>
<name>A0AAV5TDQ4_9BILA</name>
<evidence type="ECO:0008006" key="3">
    <source>
        <dbReference type="Google" id="ProtNLM"/>
    </source>
</evidence>
<keyword evidence="2" id="KW-1185">Reference proteome</keyword>
<proteinExistence type="predicted"/>
<organism evidence="1 2">
    <name type="scientific">Pristionchus entomophagus</name>
    <dbReference type="NCBI Taxonomy" id="358040"/>
    <lineage>
        <taxon>Eukaryota</taxon>
        <taxon>Metazoa</taxon>
        <taxon>Ecdysozoa</taxon>
        <taxon>Nematoda</taxon>
        <taxon>Chromadorea</taxon>
        <taxon>Rhabditida</taxon>
        <taxon>Rhabditina</taxon>
        <taxon>Diplogasteromorpha</taxon>
        <taxon>Diplogasteroidea</taxon>
        <taxon>Neodiplogasteridae</taxon>
        <taxon>Pristionchus</taxon>
    </lineage>
</organism>
<dbReference type="Proteomes" id="UP001432027">
    <property type="component" value="Unassembled WGS sequence"/>
</dbReference>
<accession>A0AAV5TDQ4</accession>
<evidence type="ECO:0000313" key="2">
    <source>
        <dbReference type="Proteomes" id="UP001432027"/>
    </source>
</evidence>
<sequence>MSPQSSISCANLSAKDVCTLREKMLDPNCKLESFSLKVNHKMMRDFIQEAFGVTYEHSIVDGRMHKIYRTTNESVELYRVYGDIHLEGDFKTTITLDTIVFEYGYGGPKPDEKTKVKLNQPIFWF</sequence>
<evidence type="ECO:0000313" key="1">
    <source>
        <dbReference type="EMBL" id="GMS93052.1"/>
    </source>
</evidence>
<dbReference type="AlphaFoldDB" id="A0AAV5TDQ4"/>
<comment type="caution">
    <text evidence="1">The sequence shown here is derived from an EMBL/GenBank/DDBJ whole genome shotgun (WGS) entry which is preliminary data.</text>
</comment>
<protein>
    <recommendedName>
        <fullName evidence="3">Lipocalin/cytosolic fatty-acid binding domain-containing protein</fullName>
    </recommendedName>
</protein>